<evidence type="ECO:0000256" key="1">
    <source>
        <dbReference type="ARBA" id="ARBA00001973"/>
    </source>
</evidence>
<evidence type="ECO:0000256" key="3">
    <source>
        <dbReference type="ARBA" id="ARBA00023008"/>
    </source>
</evidence>
<comment type="cofactor">
    <cofactor evidence="1">
        <name>Cu(2+)</name>
        <dbReference type="ChEBI" id="CHEBI:29036"/>
    </cofactor>
</comment>
<evidence type="ECO:0000256" key="4">
    <source>
        <dbReference type="ARBA" id="ARBA00023157"/>
    </source>
</evidence>
<feature type="chain" id="PRO_5034979831" description="Chitin-binding type-4 domain-containing protein" evidence="7">
    <location>
        <begin position="20"/>
        <end position="228"/>
    </location>
</feature>
<dbReference type="AlphaFoldDB" id="A0A8H7WC69"/>
<comment type="caution">
    <text evidence="9">The sequence shown here is derived from an EMBL/GenBank/DDBJ whole genome shotgun (WGS) entry which is preliminary data.</text>
</comment>
<dbReference type="Proteomes" id="UP000664132">
    <property type="component" value="Unassembled WGS sequence"/>
</dbReference>
<keyword evidence="4" id="KW-1015">Disulfide bond</keyword>
<accession>A0A8H7WC69</accession>
<evidence type="ECO:0000256" key="6">
    <source>
        <dbReference type="ARBA" id="ARBA00034311"/>
    </source>
</evidence>
<keyword evidence="7" id="KW-0732">Signal</keyword>
<evidence type="ECO:0000256" key="5">
    <source>
        <dbReference type="ARBA" id="ARBA00023180"/>
    </source>
</evidence>
<name>A0A8H7WC69_9HELO</name>
<feature type="domain" description="Chitin-binding type-4" evidence="8">
    <location>
        <begin position="20"/>
        <end position="190"/>
    </location>
</feature>
<dbReference type="InterPro" id="IPR052282">
    <property type="entry name" value="Starch-active_LPMO"/>
</dbReference>
<proteinExistence type="inferred from homology"/>
<evidence type="ECO:0000256" key="7">
    <source>
        <dbReference type="SAM" id="SignalP"/>
    </source>
</evidence>
<evidence type="ECO:0000256" key="2">
    <source>
        <dbReference type="ARBA" id="ARBA00022723"/>
    </source>
</evidence>
<feature type="signal peptide" evidence="7">
    <location>
        <begin position="1"/>
        <end position="19"/>
    </location>
</feature>
<evidence type="ECO:0000313" key="9">
    <source>
        <dbReference type="EMBL" id="KAG4422140.1"/>
    </source>
</evidence>
<dbReference type="PANTHER" id="PTHR36575:SF2">
    <property type="entry name" value="CHITIN-BINDING TYPE-4 DOMAIN-CONTAINING PROTEIN-RELATED"/>
    <property type="match status" value="1"/>
</dbReference>
<comment type="similarity">
    <text evidence="6">Belongs to the polysaccharide monooxygenase AA13 family.</text>
</comment>
<dbReference type="Pfam" id="PF03067">
    <property type="entry name" value="LPMO_10"/>
    <property type="match status" value="1"/>
</dbReference>
<keyword evidence="5" id="KW-0325">Glycoprotein</keyword>
<sequence>MYTFTSILSLAALFSTVLAHGEITSPPTRSAGPAMDAACGTSVSALVKADTTSHVEDMPEAAALIPGFNSTACNVFLCKGQQFADNTANVQNFTAGQVVNMRAVIPIPHEGPMNVSVINTATNTAIGAPLISFDSYADESLATLPANNTNFDVTVPSDLGSACSVAGACVMQWFWFGTGAQQTYESCVDFIVVPEAAAAPAVSAPVVAAPATVAAPVAVVNDEEDDAC</sequence>
<dbReference type="EMBL" id="JAFJYH010000054">
    <property type="protein sequence ID" value="KAG4422140.1"/>
    <property type="molecule type" value="Genomic_DNA"/>
</dbReference>
<organism evidence="9 10">
    <name type="scientific">Cadophora malorum</name>
    <dbReference type="NCBI Taxonomy" id="108018"/>
    <lineage>
        <taxon>Eukaryota</taxon>
        <taxon>Fungi</taxon>
        <taxon>Dikarya</taxon>
        <taxon>Ascomycota</taxon>
        <taxon>Pezizomycotina</taxon>
        <taxon>Leotiomycetes</taxon>
        <taxon>Helotiales</taxon>
        <taxon>Ploettnerulaceae</taxon>
        <taxon>Cadophora</taxon>
    </lineage>
</organism>
<dbReference type="GO" id="GO:0046872">
    <property type="term" value="F:metal ion binding"/>
    <property type="evidence" value="ECO:0007669"/>
    <property type="project" value="UniProtKB-KW"/>
</dbReference>
<keyword evidence="3" id="KW-0186">Copper</keyword>
<dbReference type="Gene3D" id="2.70.50.70">
    <property type="match status" value="1"/>
</dbReference>
<evidence type="ECO:0000313" key="10">
    <source>
        <dbReference type="Proteomes" id="UP000664132"/>
    </source>
</evidence>
<keyword evidence="10" id="KW-1185">Reference proteome</keyword>
<dbReference type="OrthoDB" id="120613at2759"/>
<dbReference type="PANTHER" id="PTHR36575">
    <property type="entry name" value="BINDING PROTEIN, PUTATIVE (AFU_ORTHOLOGUE AFUA_1G14430)-RELATED"/>
    <property type="match status" value="1"/>
</dbReference>
<reference evidence="9" key="1">
    <citation type="submission" date="2021-02" db="EMBL/GenBank/DDBJ databases">
        <title>Genome sequence Cadophora malorum strain M34.</title>
        <authorList>
            <person name="Stefanovic E."/>
            <person name="Vu D."/>
            <person name="Scully C."/>
            <person name="Dijksterhuis J."/>
            <person name="Roader J."/>
            <person name="Houbraken J."/>
        </authorList>
    </citation>
    <scope>NUCLEOTIDE SEQUENCE</scope>
    <source>
        <strain evidence="9">M34</strain>
    </source>
</reference>
<gene>
    <name evidence="9" type="ORF">IFR04_004767</name>
</gene>
<dbReference type="InterPro" id="IPR004302">
    <property type="entry name" value="Cellulose/chitin-bd_N"/>
</dbReference>
<protein>
    <recommendedName>
        <fullName evidence="8">Chitin-binding type-4 domain-containing protein</fullName>
    </recommendedName>
</protein>
<keyword evidence="2" id="KW-0479">Metal-binding</keyword>
<evidence type="ECO:0000259" key="8">
    <source>
        <dbReference type="Pfam" id="PF03067"/>
    </source>
</evidence>